<dbReference type="InterPro" id="IPR013324">
    <property type="entry name" value="RNA_pol_sigma_r3/r4-like"/>
</dbReference>
<evidence type="ECO:0000313" key="7">
    <source>
        <dbReference type="Proteomes" id="UP000235658"/>
    </source>
</evidence>
<dbReference type="InterPro" id="IPR007627">
    <property type="entry name" value="RNA_pol_sigma70_r2"/>
</dbReference>
<dbReference type="Gene3D" id="1.20.120.1810">
    <property type="match status" value="1"/>
</dbReference>
<protein>
    <recommendedName>
        <fullName evidence="5">RNA polymerase sigma-70 region 2 domain-containing protein</fullName>
    </recommendedName>
</protein>
<evidence type="ECO:0000256" key="3">
    <source>
        <dbReference type="ARBA" id="ARBA00023125"/>
    </source>
</evidence>
<keyword evidence="4" id="KW-0804">Transcription</keyword>
<dbReference type="GO" id="GO:0003677">
    <property type="term" value="F:DNA binding"/>
    <property type="evidence" value="ECO:0007669"/>
    <property type="project" value="UniProtKB-KW"/>
</dbReference>
<dbReference type="PRINTS" id="PR00046">
    <property type="entry name" value="SIGMA70FCT"/>
</dbReference>
<dbReference type="NCBIfam" id="TIGR02937">
    <property type="entry name" value="sigma70-ECF"/>
    <property type="match status" value="1"/>
</dbReference>
<dbReference type="InterPro" id="IPR013325">
    <property type="entry name" value="RNA_pol_sigma_r2"/>
</dbReference>
<proteinExistence type="predicted"/>
<dbReference type="Proteomes" id="UP000235658">
    <property type="component" value="Unassembled WGS sequence"/>
</dbReference>
<keyword evidence="1" id="KW-0805">Transcription regulation</keyword>
<keyword evidence="3" id="KW-0238">DNA-binding</keyword>
<evidence type="ECO:0000313" key="6">
    <source>
        <dbReference type="EMBL" id="PMC82504.1"/>
    </source>
</evidence>
<evidence type="ECO:0000256" key="2">
    <source>
        <dbReference type="ARBA" id="ARBA00023082"/>
    </source>
</evidence>
<evidence type="ECO:0000256" key="1">
    <source>
        <dbReference type="ARBA" id="ARBA00023015"/>
    </source>
</evidence>
<dbReference type="GO" id="GO:0016987">
    <property type="term" value="F:sigma factor activity"/>
    <property type="evidence" value="ECO:0007669"/>
    <property type="project" value="UniProtKB-KW"/>
</dbReference>
<feature type="domain" description="RNA polymerase sigma-70 region 2" evidence="5">
    <location>
        <begin position="53"/>
        <end position="91"/>
    </location>
</feature>
<dbReference type="SUPFAM" id="SSF88946">
    <property type="entry name" value="Sigma2 domain of RNA polymerase sigma factors"/>
    <property type="match status" value="1"/>
</dbReference>
<dbReference type="PANTHER" id="PTHR30385">
    <property type="entry name" value="SIGMA FACTOR F FLAGELLAR"/>
    <property type="match status" value="1"/>
</dbReference>
<sequence>MVRGCKLSAYGDNEKLLREYQKTKDIELRNQIALKNYNLIYIGIRPYYIAGIHDKEELEQEGFIALLKAVENFNIEKGYSFSTYAISYIKSITRYRLDYNTDTSLDESLKSIEDEKVTRLDLLEDEKADVFKECENKDIISNIKILLNDEEIELIKLAYIYDLSYREIEKKIGLSKTQIGRNLQNIKIKIKGCRQFKEYKEQYYQENEISYLKATNFSVDKTTKANNKDPQIWATLFAREKREKKCMKNFMKDFKREIRAEYKNKP</sequence>
<evidence type="ECO:0000256" key="4">
    <source>
        <dbReference type="ARBA" id="ARBA00023163"/>
    </source>
</evidence>
<evidence type="ECO:0000259" key="5">
    <source>
        <dbReference type="Pfam" id="PF04542"/>
    </source>
</evidence>
<dbReference type="AlphaFoldDB" id="A0A2N6UL26"/>
<organism evidence="6 7">
    <name type="scientific">Anaerococcus hydrogenalis</name>
    <dbReference type="NCBI Taxonomy" id="33029"/>
    <lineage>
        <taxon>Bacteria</taxon>
        <taxon>Bacillati</taxon>
        <taxon>Bacillota</taxon>
        <taxon>Tissierellia</taxon>
        <taxon>Tissierellales</taxon>
        <taxon>Peptoniphilaceae</taxon>
        <taxon>Anaerococcus</taxon>
    </lineage>
</organism>
<comment type="caution">
    <text evidence="6">The sequence shown here is derived from an EMBL/GenBank/DDBJ whole genome shotgun (WGS) entry which is preliminary data.</text>
</comment>
<reference evidence="6 7" key="1">
    <citation type="submission" date="2017-09" db="EMBL/GenBank/DDBJ databases">
        <title>Bacterial strain isolated from the female urinary microbiota.</title>
        <authorList>
            <person name="Thomas-White K."/>
            <person name="Kumar N."/>
            <person name="Forster S."/>
            <person name="Putonti C."/>
            <person name="Lawley T."/>
            <person name="Wolfe A.J."/>
        </authorList>
    </citation>
    <scope>NUCLEOTIDE SEQUENCE [LARGE SCALE GENOMIC DNA]</scope>
    <source>
        <strain evidence="6 7">UMB0204</strain>
    </source>
</reference>
<accession>A0A2N6UL26</accession>
<dbReference type="InterPro" id="IPR014284">
    <property type="entry name" value="RNA_pol_sigma-70_dom"/>
</dbReference>
<dbReference type="GO" id="GO:0006352">
    <property type="term" value="P:DNA-templated transcription initiation"/>
    <property type="evidence" value="ECO:0007669"/>
    <property type="project" value="InterPro"/>
</dbReference>
<name>A0A2N6UL26_9FIRM</name>
<dbReference type="InterPro" id="IPR000943">
    <property type="entry name" value="RNA_pol_sigma70"/>
</dbReference>
<dbReference type="SUPFAM" id="SSF88659">
    <property type="entry name" value="Sigma3 and sigma4 domains of RNA polymerase sigma factors"/>
    <property type="match status" value="1"/>
</dbReference>
<gene>
    <name evidence="6" type="ORF">CJ192_01885</name>
</gene>
<keyword evidence="2" id="KW-0731">Sigma factor</keyword>
<dbReference type="EMBL" id="PNHP01000001">
    <property type="protein sequence ID" value="PMC82504.1"/>
    <property type="molecule type" value="Genomic_DNA"/>
</dbReference>
<dbReference type="Pfam" id="PF04542">
    <property type="entry name" value="Sigma70_r2"/>
    <property type="match status" value="1"/>
</dbReference>